<dbReference type="PANTHER" id="PTHR43756">
    <property type="entry name" value="CHOLINE MONOOXYGENASE, CHLOROPLASTIC"/>
    <property type="match status" value="1"/>
</dbReference>
<comment type="caution">
    <text evidence="9">The sequence shown here is derived from an EMBL/GenBank/DDBJ whole genome shotgun (WGS) entry which is preliminary data.</text>
</comment>
<dbReference type="Pfam" id="PF00848">
    <property type="entry name" value="Ring_hydroxyl_A"/>
    <property type="match status" value="1"/>
</dbReference>
<evidence type="ECO:0000256" key="6">
    <source>
        <dbReference type="ARBA" id="ARBA00023014"/>
    </source>
</evidence>
<feature type="domain" description="Rieske" evidence="8">
    <location>
        <begin position="48"/>
        <end position="163"/>
    </location>
</feature>
<dbReference type="InterPro" id="IPR017941">
    <property type="entry name" value="Rieske_2Fe-2S"/>
</dbReference>
<evidence type="ECO:0000259" key="8">
    <source>
        <dbReference type="PROSITE" id="PS51296"/>
    </source>
</evidence>
<dbReference type="GO" id="GO:0005506">
    <property type="term" value="F:iron ion binding"/>
    <property type="evidence" value="ECO:0007669"/>
    <property type="project" value="InterPro"/>
</dbReference>
<keyword evidence="3" id="KW-0479">Metal-binding</keyword>
<keyword evidence="7" id="KW-0520">NAD</keyword>
<evidence type="ECO:0000256" key="5">
    <source>
        <dbReference type="ARBA" id="ARBA00023004"/>
    </source>
</evidence>
<dbReference type="InterPro" id="IPR036922">
    <property type="entry name" value="Rieske_2Fe-2S_sf"/>
</dbReference>
<sequence>MLNVKDTAAGKVSTDTEEPVGCRIPYSVFTDDAFYKAEQEHLFRGPTWNFVALEAEVPNPGDFKSTFIGDTPVVVTRDKDQSLHVVVNRCAHRGATVCRARQGNVPHLECVYHQWAYELNGDLMGVPFRRGIKGKGGMPADFDLKQHGLVKLRVEALNGLVFATFSQEVEPLTDYLGPLITKHVERIMCRPIKILGNQRQFIHGNWKLYAENTRDPYHASLLHLFHNTFGLYRSTQTGECLMDESKRHSFLYSKAGSNDAARDSEVYQDSRSFDTSFSLQDPSLLAGRSEFPDGITLVILALYPNLILQQISNTLAVRQIVTHGPNSFELVWTQFGYADDDAEMDAIRLKQSNLIGPAGMISMEDGEAVEIVQQAVSSDRKARSYIAMGGGGADDADHLVTEGAIIGFWQNYREMVGIEERVS</sequence>
<dbReference type="Gene3D" id="3.90.380.10">
    <property type="entry name" value="Naphthalene 1,2-dioxygenase Alpha Subunit, Chain A, domain 1"/>
    <property type="match status" value="1"/>
</dbReference>
<dbReference type="GO" id="GO:0051537">
    <property type="term" value="F:2 iron, 2 sulfur cluster binding"/>
    <property type="evidence" value="ECO:0007669"/>
    <property type="project" value="UniProtKB-KW"/>
</dbReference>
<keyword evidence="4" id="KW-0560">Oxidoreductase</keyword>
<dbReference type="InterPro" id="IPR015879">
    <property type="entry name" value="Ring_hydroxy_dOase_asu_C_dom"/>
</dbReference>
<keyword evidence="6" id="KW-0411">Iron-sulfur</keyword>
<dbReference type="CDD" id="cd08880">
    <property type="entry name" value="RHO_alpha_C_ahdA1c-like"/>
    <property type="match status" value="1"/>
</dbReference>
<evidence type="ECO:0000256" key="3">
    <source>
        <dbReference type="ARBA" id="ARBA00022723"/>
    </source>
</evidence>
<dbReference type="AlphaFoldDB" id="A0A2S8B7K9"/>
<evidence type="ECO:0000256" key="7">
    <source>
        <dbReference type="ARBA" id="ARBA00023027"/>
    </source>
</evidence>
<dbReference type="PROSITE" id="PS00570">
    <property type="entry name" value="RING_HYDROXYL_ALPHA"/>
    <property type="match status" value="1"/>
</dbReference>
<evidence type="ECO:0000256" key="1">
    <source>
        <dbReference type="ARBA" id="ARBA00001962"/>
    </source>
</evidence>
<reference evidence="10" key="1">
    <citation type="submission" date="2017-11" db="EMBL/GenBank/DDBJ databases">
        <title>The complete genome sequence of Sphingopyxis pomeranensis sp. nov. strain WS5A3p.</title>
        <authorList>
            <person name="Kaminski M.A."/>
        </authorList>
    </citation>
    <scope>NUCLEOTIDE SEQUENCE [LARGE SCALE GENOMIC DNA]</scope>
    <source>
        <strain evidence="10">WS5A3p</strain>
    </source>
</reference>
<dbReference type="SUPFAM" id="SSF50022">
    <property type="entry name" value="ISP domain"/>
    <property type="match status" value="1"/>
</dbReference>
<dbReference type="GO" id="GO:0016491">
    <property type="term" value="F:oxidoreductase activity"/>
    <property type="evidence" value="ECO:0007669"/>
    <property type="project" value="UniProtKB-KW"/>
</dbReference>
<evidence type="ECO:0000256" key="2">
    <source>
        <dbReference type="ARBA" id="ARBA00022714"/>
    </source>
</evidence>
<dbReference type="PRINTS" id="PR00090">
    <property type="entry name" value="RNGDIOXGNASE"/>
</dbReference>
<comment type="cofactor">
    <cofactor evidence="1">
        <name>Fe cation</name>
        <dbReference type="ChEBI" id="CHEBI:24875"/>
    </cofactor>
</comment>
<keyword evidence="5" id="KW-0408">Iron</keyword>
<name>A0A2S8B7K9_9SPHN</name>
<dbReference type="PROSITE" id="PS51296">
    <property type="entry name" value="RIESKE"/>
    <property type="match status" value="1"/>
</dbReference>
<evidence type="ECO:0000256" key="4">
    <source>
        <dbReference type="ARBA" id="ARBA00023002"/>
    </source>
</evidence>
<dbReference type="InterPro" id="IPR043264">
    <property type="entry name" value="AhdA1c-like_alpha_C"/>
</dbReference>
<protein>
    <submittedName>
        <fullName evidence="9">Rieske (2Fe-2S) protein</fullName>
    </submittedName>
</protein>
<gene>
    <name evidence="9" type="ORF">CVO77_07910</name>
</gene>
<dbReference type="InterPro" id="IPR015881">
    <property type="entry name" value="ARHD_Rieske_2Fe_2S"/>
</dbReference>
<dbReference type="EMBL" id="PHFW01000002">
    <property type="protein sequence ID" value="PQM28395.1"/>
    <property type="molecule type" value="Genomic_DNA"/>
</dbReference>
<dbReference type="Pfam" id="PF00355">
    <property type="entry name" value="Rieske"/>
    <property type="match status" value="1"/>
</dbReference>
<dbReference type="Gene3D" id="2.102.10.10">
    <property type="entry name" value="Rieske [2Fe-2S] iron-sulphur domain"/>
    <property type="match status" value="1"/>
</dbReference>
<organism evidence="9 10">
    <name type="scientific">Sphingopyxis lindanitolerans</name>
    <dbReference type="NCBI Taxonomy" id="2054227"/>
    <lineage>
        <taxon>Bacteria</taxon>
        <taxon>Pseudomonadati</taxon>
        <taxon>Pseudomonadota</taxon>
        <taxon>Alphaproteobacteria</taxon>
        <taxon>Sphingomonadales</taxon>
        <taxon>Sphingomonadaceae</taxon>
        <taxon>Sphingopyxis</taxon>
    </lineage>
</organism>
<keyword evidence="2" id="KW-0001">2Fe-2S</keyword>
<dbReference type="OrthoDB" id="7456916at2"/>
<evidence type="ECO:0000313" key="9">
    <source>
        <dbReference type="EMBL" id="PQM28395.1"/>
    </source>
</evidence>
<dbReference type="Proteomes" id="UP000238954">
    <property type="component" value="Chromosome"/>
</dbReference>
<dbReference type="SUPFAM" id="SSF55961">
    <property type="entry name" value="Bet v1-like"/>
    <property type="match status" value="1"/>
</dbReference>
<proteinExistence type="predicted"/>
<keyword evidence="10" id="KW-1185">Reference proteome</keyword>
<accession>A0A2S8B7K9</accession>
<dbReference type="PANTHER" id="PTHR43756:SF5">
    <property type="entry name" value="CHOLINE MONOOXYGENASE, CHLOROPLASTIC"/>
    <property type="match status" value="1"/>
</dbReference>
<dbReference type="InterPro" id="IPR001663">
    <property type="entry name" value="Rng_hydr_dOase-A"/>
</dbReference>
<evidence type="ECO:0000313" key="10">
    <source>
        <dbReference type="Proteomes" id="UP000238954"/>
    </source>
</evidence>